<gene>
    <name evidence="1" type="ORF">HN018_01890</name>
</gene>
<evidence type="ECO:0000313" key="1">
    <source>
        <dbReference type="EMBL" id="QKE88962.1"/>
    </source>
</evidence>
<dbReference type="AlphaFoldDB" id="A0A6M8HH69"/>
<dbReference type="KEGG" id="lck:HN018_01890"/>
<accession>A0A6M8HH69</accession>
<keyword evidence="2" id="KW-1185">Reference proteome</keyword>
<dbReference type="EMBL" id="CP053708">
    <property type="protein sequence ID" value="QKE88962.1"/>
    <property type="molecule type" value="Genomic_DNA"/>
</dbReference>
<dbReference type="SUPFAM" id="SSF117396">
    <property type="entry name" value="TM1631-like"/>
    <property type="match status" value="1"/>
</dbReference>
<protein>
    <submittedName>
        <fullName evidence="1">DUF72 domain-containing protein</fullName>
    </submittedName>
</protein>
<dbReference type="Gene3D" id="3.20.20.410">
    <property type="entry name" value="Protein of unknown function UPF0759"/>
    <property type="match status" value="1"/>
</dbReference>
<dbReference type="RefSeq" id="WP_171836104.1">
    <property type="nucleotide sequence ID" value="NZ_CP053708.1"/>
</dbReference>
<dbReference type="InterPro" id="IPR002763">
    <property type="entry name" value="DUF72"/>
</dbReference>
<dbReference type="PANTHER" id="PTHR30348">
    <property type="entry name" value="UNCHARACTERIZED PROTEIN YECE"/>
    <property type="match status" value="1"/>
</dbReference>
<proteinExistence type="predicted"/>
<organism evidence="1 2">
    <name type="scientific">Lichenicola cladoniae</name>
    <dbReference type="NCBI Taxonomy" id="1484109"/>
    <lineage>
        <taxon>Bacteria</taxon>
        <taxon>Pseudomonadati</taxon>
        <taxon>Pseudomonadota</taxon>
        <taxon>Alphaproteobacteria</taxon>
        <taxon>Acetobacterales</taxon>
        <taxon>Acetobacteraceae</taxon>
        <taxon>Lichenicola</taxon>
    </lineage>
</organism>
<reference evidence="1 2" key="1">
    <citation type="journal article" date="2014" name="World J. Microbiol. Biotechnol.">
        <title>Biodiversity and physiological characteristics of Antarctic and Arctic lichens-associated bacteria.</title>
        <authorList>
            <person name="Lee Y.M."/>
            <person name="Kim E.H."/>
            <person name="Lee H.K."/>
            <person name="Hong S.G."/>
        </authorList>
    </citation>
    <scope>NUCLEOTIDE SEQUENCE [LARGE SCALE GENOMIC DNA]</scope>
    <source>
        <strain evidence="1 2">PAMC 26569</strain>
    </source>
</reference>
<name>A0A6M8HH69_9PROT</name>
<dbReference type="Proteomes" id="UP000500767">
    <property type="component" value="Chromosome"/>
</dbReference>
<dbReference type="InterPro" id="IPR036520">
    <property type="entry name" value="UPF0759_sf"/>
</dbReference>
<dbReference type="PANTHER" id="PTHR30348:SF4">
    <property type="entry name" value="DUF72 DOMAIN-CONTAINING PROTEIN"/>
    <property type="match status" value="1"/>
</dbReference>
<dbReference type="Pfam" id="PF01904">
    <property type="entry name" value="DUF72"/>
    <property type="match status" value="1"/>
</dbReference>
<evidence type="ECO:0000313" key="2">
    <source>
        <dbReference type="Proteomes" id="UP000500767"/>
    </source>
</evidence>
<sequence>MAKNANKAGTVRTGIGGWVYPAWRETFYPPSVKPAEQLAYASSNLATIEINGTFYRTQTPASFAKWRDETPDGFLFSVKAARGAAQRKDPAEAAPSITRFLESGLTELGDKLGPILWQLPPTRVFDAGVVAQYLDLLPETLGGLRLRHVIEAQHASFASPEALALLTERGIARAMVETSKSDLVEAITAGFVYLRLERTEDAEPAGYAPADLDRWASRLADFSADGRDVFAYVISGAKHRAPAAAMALAERLA</sequence>